<gene>
    <name evidence="3" type="ORF">J2S59_000684</name>
</gene>
<keyword evidence="4" id="KW-1185">Reference proteome</keyword>
<feature type="compositionally biased region" description="Basic and acidic residues" evidence="1">
    <location>
        <begin position="1"/>
        <end position="12"/>
    </location>
</feature>
<evidence type="ECO:0008006" key="5">
    <source>
        <dbReference type="Google" id="ProtNLM"/>
    </source>
</evidence>
<feature type="region of interest" description="Disordered" evidence="1">
    <location>
        <begin position="1"/>
        <end position="20"/>
    </location>
</feature>
<dbReference type="Proteomes" id="UP001240447">
    <property type="component" value="Unassembled WGS sequence"/>
</dbReference>
<reference evidence="3 4" key="1">
    <citation type="submission" date="2023-07" db="EMBL/GenBank/DDBJ databases">
        <title>Sequencing the genomes of 1000 actinobacteria strains.</title>
        <authorList>
            <person name="Klenk H.-P."/>
        </authorList>
    </citation>
    <scope>NUCLEOTIDE SEQUENCE [LARGE SCALE GENOMIC DNA]</scope>
    <source>
        <strain evidence="3 4">GD13</strain>
    </source>
</reference>
<feature type="transmembrane region" description="Helical" evidence="2">
    <location>
        <begin position="28"/>
        <end position="46"/>
    </location>
</feature>
<dbReference type="Pfam" id="PF11377">
    <property type="entry name" value="DUF3180"/>
    <property type="match status" value="1"/>
</dbReference>
<sequence length="170" mass="17888">MREGHTYPDPEPPRPGPGRMRPTGWRPLVVVAVVGALLGFAVRPVAQWLGETAPTVGLLQVGALYFLAAVLAALAWQTWRTLHRQGGTLEPHRAVNRLLVAKSCALVGALAGGAYGGYAAAFLDRFDVLLGRERVVNSTAGVVACALVVTAALVLERACRTRGDASGDLP</sequence>
<dbReference type="InterPro" id="IPR021517">
    <property type="entry name" value="DUF3180"/>
</dbReference>
<proteinExistence type="predicted"/>
<evidence type="ECO:0000256" key="2">
    <source>
        <dbReference type="SAM" id="Phobius"/>
    </source>
</evidence>
<dbReference type="EMBL" id="JAUSQM010000001">
    <property type="protein sequence ID" value="MDP9820875.1"/>
    <property type="molecule type" value="Genomic_DNA"/>
</dbReference>
<accession>A0ABT9NLG1</accession>
<comment type="caution">
    <text evidence="3">The sequence shown here is derived from an EMBL/GenBank/DDBJ whole genome shotgun (WGS) entry which is preliminary data.</text>
</comment>
<keyword evidence="2" id="KW-1133">Transmembrane helix</keyword>
<dbReference type="RefSeq" id="WP_306824806.1">
    <property type="nucleotide sequence ID" value="NZ_JAUSQM010000001.1"/>
</dbReference>
<name>A0ABT9NLG1_9ACTN</name>
<keyword evidence="2" id="KW-0812">Transmembrane</keyword>
<keyword evidence="2" id="KW-0472">Membrane</keyword>
<evidence type="ECO:0000256" key="1">
    <source>
        <dbReference type="SAM" id="MobiDB-lite"/>
    </source>
</evidence>
<protein>
    <recommendedName>
        <fullName evidence="5">DUF3180 domain-containing protein</fullName>
    </recommendedName>
</protein>
<evidence type="ECO:0000313" key="3">
    <source>
        <dbReference type="EMBL" id="MDP9820875.1"/>
    </source>
</evidence>
<organism evidence="3 4">
    <name type="scientific">Nocardioides massiliensis</name>
    <dbReference type="NCBI Taxonomy" id="1325935"/>
    <lineage>
        <taxon>Bacteria</taxon>
        <taxon>Bacillati</taxon>
        <taxon>Actinomycetota</taxon>
        <taxon>Actinomycetes</taxon>
        <taxon>Propionibacteriales</taxon>
        <taxon>Nocardioidaceae</taxon>
        <taxon>Nocardioides</taxon>
    </lineage>
</organism>
<feature type="transmembrane region" description="Helical" evidence="2">
    <location>
        <begin position="58"/>
        <end position="79"/>
    </location>
</feature>
<feature type="transmembrane region" description="Helical" evidence="2">
    <location>
        <begin position="135"/>
        <end position="155"/>
    </location>
</feature>
<feature type="transmembrane region" description="Helical" evidence="2">
    <location>
        <begin position="99"/>
        <end position="123"/>
    </location>
</feature>
<evidence type="ECO:0000313" key="4">
    <source>
        <dbReference type="Proteomes" id="UP001240447"/>
    </source>
</evidence>